<sequence>MEDDTCTFFNSNVPYSTNYSGFGNQRTFDRYDYHLTAPFNTVNSIKTTIDFFAFINQLIHH</sequence>
<name>A0A0K0D906_ANGCA</name>
<dbReference type="WBParaSite" id="ACAC_0000655201-mRNA-1">
    <property type="protein sequence ID" value="ACAC_0000655201-mRNA-1"/>
    <property type="gene ID" value="ACAC_0000655201"/>
</dbReference>
<organism evidence="1 2">
    <name type="scientific">Angiostrongylus cantonensis</name>
    <name type="common">Rat lungworm</name>
    <dbReference type="NCBI Taxonomy" id="6313"/>
    <lineage>
        <taxon>Eukaryota</taxon>
        <taxon>Metazoa</taxon>
        <taxon>Ecdysozoa</taxon>
        <taxon>Nematoda</taxon>
        <taxon>Chromadorea</taxon>
        <taxon>Rhabditida</taxon>
        <taxon>Rhabditina</taxon>
        <taxon>Rhabditomorpha</taxon>
        <taxon>Strongyloidea</taxon>
        <taxon>Metastrongylidae</taxon>
        <taxon>Angiostrongylus</taxon>
    </lineage>
</organism>
<dbReference type="AlphaFoldDB" id="A0A0K0D906"/>
<evidence type="ECO:0000313" key="1">
    <source>
        <dbReference type="Proteomes" id="UP000035642"/>
    </source>
</evidence>
<reference evidence="2" key="2">
    <citation type="submission" date="2017-02" db="UniProtKB">
        <authorList>
            <consortium name="WormBaseParasite"/>
        </authorList>
    </citation>
    <scope>IDENTIFICATION</scope>
</reference>
<reference evidence="1" key="1">
    <citation type="submission" date="2012-09" db="EMBL/GenBank/DDBJ databases">
        <authorList>
            <person name="Martin A.A."/>
        </authorList>
    </citation>
    <scope>NUCLEOTIDE SEQUENCE</scope>
</reference>
<evidence type="ECO:0000313" key="2">
    <source>
        <dbReference type="WBParaSite" id="ACAC_0000655201-mRNA-1"/>
    </source>
</evidence>
<proteinExistence type="predicted"/>
<protein>
    <submittedName>
        <fullName evidence="2">Uncharacterized protein</fullName>
    </submittedName>
</protein>
<keyword evidence="1" id="KW-1185">Reference proteome</keyword>
<accession>A0A0K0D906</accession>
<dbReference type="Proteomes" id="UP000035642">
    <property type="component" value="Unassembled WGS sequence"/>
</dbReference>